<evidence type="ECO:0000256" key="5">
    <source>
        <dbReference type="ARBA" id="ARBA00044949"/>
    </source>
</evidence>
<dbReference type="InterPro" id="IPR004861">
    <property type="entry name" value="Siw14-like"/>
</dbReference>
<dbReference type="GO" id="GO:0016791">
    <property type="term" value="F:phosphatase activity"/>
    <property type="evidence" value="ECO:0007669"/>
    <property type="project" value="InterPro"/>
</dbReference>
<dbReference type="InterPro" id="IPR020428">
    <property type="entry name" value="PFA-DSPs"/>
</dbReference>
<evidence type="ECO:0000256" key="4">
    <source>
        <dbReference type="ARBA" id="ARBA00022801"/>
    </source>
</evidence>
<comment type="catalytic activity">
    <reaction evidence="7">
        <text>3,5-bis(diphospho)-1D-myo-inositol 1,2,4,6-tetrakisphosphate + H2O = 3-diphospho-1D-myo-inositol 1,2,4,5,6-pentakisphosphate + phosphate + 2 H(+)</text>
        <dbReference type="Rhea" id="RHEA:56312"/>
        <dbReference type="ChEBI" id="CHEBI:15377"/>
        <dbReference type="ChEBI" id="CHEBI:15378"/>
        <dbReference type="ChEBI" id="CHEBI:43474"/>
        <dbReference type="ChEBI" id="CHEBI:140372"/>
        <dbReference type="ChEBI" id="CHEBI:140374"/>
        <dbReference type="EC" id="3.6.1.52"/>
    </reaction>
    <physiologicalReaction direction="left-to-right" evidence="7">
        <dbReference type="Rhea" id="RHEA:56313"/>
    </physiologicalReaction>
</comment>
<dbReference type="FunFam" id="3.90.190.10:FF:000035">
    <property type="entry name" value="Tyrosine phosphatase, putative"/>
    <property type="match status" value="1"/>
</dbReference>
<evidence type="ECO:0000256" key="6">
    <source>
        <dbReference type="ARBA" id="ARBA00047342"/>
    </source>
</evidence>
<sequence length="231" mass="25647">MTSPLTAQSSNSSLQSVCESVRRRASSMGNDFMPSEFPGNFGGVVKDVYRSAFPQPWSFSALKKLGLRTIVTLVDEPYTPEHMSFLKEMGIAHIRILVEPNKDPAVKSPDYVICQVLEVLLNKANHPVLVHCNKGKHRTGCVVACFRKIQGWRIEDVLAEYQTYSFPKSRPLDQKFIMAFDASQLSSVAHISGVKMWQPASLPKALSEENAKDQASSSSRLLPSLGKIYVT</sequence>
<feature type="domain" description="Tyrosine-protein phosphatase" evidence="10">
    <location>
        <begin position="40"/>
        <end position="189"/>
    </location>
</feature>
<evidence type="ECO:0000313" key="11">
    <source>
        <dbReference type="EMBL" id="OJK02497.1"/>
    </source>
</evidence>
<comment type="similarity">
    <text evidence="5">Belongs to the protein-tyrosine phosphatase family. Atypical dual-specificity phosphatase Siw14-like subfamily.</text>
</comment>
<dbReference type="Gene3D" id="3.90.190.10">
    <property type="entry name" value="Protein tyrosine phosphatase superfamily"/>
    <property type="match status" value="1"/>
</dbReference>
<evidence type="ECO:0000256" key="2">
    <source>
        <dbReference type="ARBA" id="ARBA00012527"/>
    </source>
</evidence>
<evidence type="ECO:0000256" key="7">
    <source>
        <dbReference type="ARBA" id="ARBA00047562"/>
    </source>
</evidence>
<keyword evidence="3" id="KW-0963">Cytoplasm</keyword>
<dbReference type="EMBL" id="KV878973">
    <property type="protein sequence ID" value="OJK02497.1"/>
    <property type="molecule type" value="Genomic_DNA"/>
</dbReference>
<dbReference type="EC" id="3.6.1.52" evidence="2"/>
<dbReference type="PROSITE" id="PS50054">
    <property type="entry name" value="TYR_PHOSPHATASE_DUAL"/>
    <property type="match status" value="1"/>
</dbReference>
<accession>A0A1L9X1W7</accession>
<evidence type="ECO:0000259" key="10">
    <source>
        <dbReference type="PROSITE" id="PS50054"/>
    </source>
</evidence>
<dbReference type="PROSITE" id="PS00383">
    <property type="entry name" value="TYR_PHOSPHATASE_1"/>
    <property type="match status" value="1"/>
</dbReference>
<dbReference type="PANTHER" id="PTHR31126:SF48">
    <property type="entry name" value="INOSITOL PHOSPHATASE SIW14"/>
    <property type="match status" value="1"/>
</dbReference>
<dbReference type="Proteomes" id="UP000184546">
    <property type="component" value="Unassembled WGS sequence"/>
</dbReference>
<proteinExistence type="inferred from homology"/>
<evidence type="ECO:0000256" key="3">
    <source>
        <dbReference type="ARBA" id="ARBA00022490"/>
    </source>
</evidence>
<reference evidence="12" key="1">
    <citation type="journal article" date="2017" name="Genome Biol.">
        <title>Comparative genomics reveals high biological diversity and specific adaptations in the industrially and medically important fungal genus Aspergillus.</title>
        <authorList>
            <person name="de Vries R.P."/>
            <person name="Riley R."/>
            <person name="Wiebenga A."/>
            <person name="Aguilar-Osorio G."/>
            <person name="Amillis S."/>
            <person name="Uchima C.A."/>
            <person name="Anderluh G."/>
            <person name="Asadollahi M."/>
            <person name="Askin M."/>
            <person name="Barry K."/>
            <person name="Battaglia E."/>
            <person name="Bayram O."/>
            <person name="Benocci T."/>
            <person name="Braus-Stromeyer S.A."/>
            <person name="Caldana C."/>
            <person name="Canovas D."/>
            <person name="Cerqueira G.C."/>
            <person name="Chen F."/>
            <person name="Chen W."/>
            <person name="Choi C."/>
            <person name="Clum A."/>
            <person name="Dos Santos R.A."/>
            <person name="Damasio A.R."/>
            <person name="Diallinas G."/>
            <person name="Emri T."/>
            <person name="Fekete E."/>
            <person name="Flipphi M."/>
            <person name="Freyberg S."/>
            <person name="Gallo A."/>
            <person name="Gournas C."/>
            <person name="Habgood R."/>
            <person name="Hainaut M."/>
            <person name="Harispe M.L."/>
            <person name="Henrissat B."/>
            <person name="Hilden K.S."/>
            <person name="Hope R."/>
            <person name="Hossain A."/>
            <person name="Karabika E."/>
            <person name="Karaffa L."/>
            <person name="Karanyi Z."/>
            <person name="Krasevec N."/>
            <person name="Kuo A."/>
            <person name="Kusch H."/>
            <person name="LaButti K."/>
            <person name="Lagendijk E.L."/>
            <person name="Lapidus A."/>
            <person name="Levasseur A."/>
            <person name="Lindquist E."/>
            <person name="Lipzen A."/>
            <person name="Logrieco A.F."/>
            <person name="MacCabe A."/>
            <person name="Maekelae M.R."/>
            <person name="Malavazi I."/>
            <person name="Melin P."/>
            <person name="Meyer V."/>
            <person name="Mielnichuk N."/>
            <person name="Miskei M."/>
            <person name="Molnar A.P."/>
            <person name="Mule G."/>
            <person name="Ngan C.Y."/>
            <person name="Orejas M."/>
            <person name="Orosz E."/>
            <person name="Ouedraogo J.P."/>
            <person name="Overkamp K.M."/>
            <person name="Park H.-S."/>
            <person name="Perrone G."/>
            <person name="Piumi F."/>
            <person name="Punt P.J."/>
            <person name="Ram A.F."/>
            <person name="Ramon A."/>
            <person name="Rauscher S."/>
            <person name="Record E."/>
            <person name="Riano-Pachon D.M."/>
            <person name="Robert V."/>
            <person name="Roehrig J."/>
            <person name="Ruller R."/>
            <person name="Salamov A."/>
            <person name="Salih N.S."/>
            <person name="Samson R.A."/>
            <person name="Sandor E."/>
            <person name="Sanguinetti M."/>
            <person name="Schuetze T."/>
            <person name="Sepcic K."/>
            <person name="Shelest E."/>
            <person name="Sherlock G."/>
            <person name="Sophianopoulou V."/>
            <person name="Squina F.M."/>
            <person name="Sun H."/>
            <person name="Susca A."/>
            <person name="Todd R.B."/>
            <person name="Tsang A."/>
            <person name="Unkles S.E."/>
            <person name="van de Wiele N."/>
            <person name="van Rossen-Uffink D."/>
            <person name="Oliveira J.V."/>
            <person name="Vesth T.C."/>
            <person name="Visser J."/>
            <person name="Yu J.-H."/>
            <person name="Zhou M."/>
            <person name="Andersen M.R."/>
            <person name="Archer D.B."/>
            <person name="Baker S.E."/>
            <person name="Benoit I."/>
            <person name="Brakhage A.A."/>
            <person name="Braus G.H."/>
            <person name="Fischer R."/>
            <person name="Frisvad J.C."/>
            <person name="Goldman G.H."/>
            <person name="Houbraken J."/>
            <person name="Oakley B."/>
            <person name="Pocsi I."/>
            <person name="Scazzocchio C."/>
            <person name="Seiboth B."/>
            <person name="vanKuyk P.A."/>
            <person name="Wortman J."/>
            <person name="Dyer P.S."/>
            <person name="Grigoriev I.V."/>
        </authorList>
    </citation>
    <scope>NUCLEOTIDE SEQUENCE [LARGE SCALE GENOMIC DNA]</scope>
    <source>
        <strain evidence="12">ATCC 16872 / CBS 172.66 / WB 5094</strain>
    </source>
</reference>
<dbReference type="Pfam" id="PF03162">
    <property type="entry name" value="Y_phosphatase2"/>
    <property type="match status" value="1"/>
</dbReference>
<name>A0A1L9X1W7_ASPA1</name>
<evidence type="ECO:0000256" key="1">
    <source>
        <dbReference type="ARBA" id="ARBA00004496"/>
    </source>
</evidence>
<dbReference type="SUPFAM" id="SSF52799">
    <property type="entry name" value="(Phosphotyrosine protein) phosphatases II"/>
    <property type="match status" value="1"/>
</dbReference>
<dbReference type="PANTHER" id="PTHR31126">
    <property type="entry name" value="TYROSINE-PROTEIN PHOSPHATASE"/>
    <property type="match status" value="1"/>
</dbReference>
<dbReference type="InterPro" id="IPR029021">
    <property type="entry name" value="Prot-tyrosine_phosphatase-like"/>
</dbReference>
<evidence type="ECO:0000313" key="12">
    <source>
        <dbReference type="Proteomes" id="UP000184546"/>
    </source>
</evidence>
<dbReference type="OrthoDB" id="6375174at2759"/>
<gene>
    <name evidence="11" type="ORF">ASPACDRAFT_25414</name>
</gene>
<comment type="catalytic activity">
    <reaction evidence="8">
        <text>1,5-bis(diphospho)-1D-myo-inositol 2,3,4,6-tetrakisphosphate + H2O = 1-diphospho-1D-myo-inositol 2,3,4,5,6-pentakisphosphate + phosphate + 2 H(+)</text>
        <dbReference type="Rhea" id="RHEA:79699"/>
        <dbReference type="ChEBI" id="CHEBI:15377"/>
        <dbReference type="ChEBI" id="CHEBI:15378"/>
        <dbReference type="ChEBI" id="CHEBI:43474"/>
        <dbReference type="ChEBI" id="CHEBI:74946"/>
        <dbReference type="ChEBI" id="CHEBI:77983"/>
        <dbReference type="EC" id="3.6.1.52"/>
    </reaction>
    <physiologicalReaction direction="left-to-right" evidence="8">
        <dbReference type="Rhea" id="RHEA:79700"/>
    </physiologicalReaction>
</comment>
<dbReference type="OMA" id="EYPEQNM"/>
<dbReference type="RefSeq" id="XP_020058836.1">
    <property type="nucleotide sequence ID" value="XM_020199332.1"/>
</dbReference>
<comment type="catalytic activity">
    <reaction evidence="6">
        <text>5-diphospho-1D-myo-inositol 1,2,3,4,6-pentakisphosphate + H2O = 1D-myo-inositol hexakisphosphate + phosphate + H(+)</text>
        <dbReference type="Rhea" id="RHEA:22384"/>
        <dbReference type="ChEBI" id="CHEBI:15377"/>
        <dbReference type="ChEBI" id="CHEBI:15378"/>
        <dbReference type="ChEBI" id="CHEBI:43474"/>
        <dbReference type="ChEBI" id="CHEBI:58130"/>
        <dbReference type="ChEBI" id="CHEBI:58628"/>
        <dbReference type="EC" id="3.6.1.52"/>
    </reaction>
    <physiologicalReaction direction="left-to-right" evidence="6">
        <dbReference type="Rhea" id="RHEA:22385"/>
    </physiologicalReaction>
</comment>
<dbReference type="VEuPathDB" id="FungiDB:ASPACDRAFT_25414"/>
<dbReference type="GO" id="GO:0052840">
    <property type="term" value="F:inositol diphosphate tetrakisphosphate diphosphatase activity"/>
    <property type="evidence" value="ECO:0007669"/>
    <property type="project" value="TreeGrafter"/>
</dbReference>
<dbReference type="GO" id="GO:0005737">
    <property type="term" value="C:cytoplasm"/>
    <property type="evidence" value="ECO:0007669"/>
    <property type="project" value="UniProtKB-SubCell"/>
</dbReference>
<evidence type="ECO:0000256" key="9">
    <source>
        <dbReference type="ARBA" id="ARBA00048424"/>
    </source>
</evidence>
<dbReference type="PRINTS" id="PR01911">
    <property type="entry name" value="PFDSPHPHTASE"/>
</dbReference>
<keyword evidence="4" id="KW-0378">Hydrolase</keyword>
<keyword evidence="12" id="KW-1185">Reference proteome</keyword>
<comment type="subcellular location">
    <subcellularLocation>
        <location evidence="1">Cytoplasm</location>
    </subcellularLocation>
</comment>
<evidence type="ECO:0000256" key="8">
    <source>
        <dbReference type="ARBA" id="ARBA00047927"/>
    </source>
</evidence>
<dbReference type="InterPro" id="IPR016130">
    <property type="entry name" value="Tyr_Pase_AS"/>
</dbReference>
<comment type="catalytic activity">
    <reaction evidence="9">
        <text>6-diphospho-1D-myo-inositol pentakisphosphate + H2O = 1D-myo-inositol hexakisphosphate + phosphate + H(+)</text>
        <dbReference type="Rhea" id="RHEA:79703"/>
        <dbReference type="ChEBI" id="CHEBI:15377"/>
        <dbReference type="ChEBI" id="CHEBI:15378"/>
        <dbReference type="ChEBI" id="CHEBI:43474"/>
        <dbReference type="ChEBI" id="CHEBI:58130"/>
        <dbReference type="ChEBI" id="CHEBI:230534"/>
        <dbReference type="EC" id="3.6.1.52"/>
    </reaction>
    <physiologicalReaction direction="left-to-right" evidence="9">
        <dbReference type="Rhea" id="RHEA:79704"/>
    </physiologicalReaction>
</comment>
<organism evidence="11 12">
    <name type="scientific">Aspergillus aculeatus (strain ATCC 16872 / CBS 172.66 / WB 5094)</name>
    <dbReference type="NCBI Taxonomy" id="690307"/>
    <lineage>
        <taxon>Eukaryota</taxon>
        <taxon>Fungi</taxon>
        <taxon>Dikarya</taxon>
        <taxon>Ascomycota</taxon>
        <taxon>Pezizomycotina</taxon>
        <taxon>Eurotiomycetes</taxon>
        <taxon>Eurotiomycetidae</taxon>
        <taxon>Eurotiales</taxon>
        <taxon>Aspergillaceae</taxon>
        <taxon>Aspergillus</taxon>
        <taxon>Aspergillus subgen. Circumdati</taxon>
    </lineage>
</organism>
<dbReference type="STRING" id="690307.A0A1L9X1W7"/>
<dbReference type="AlphaFoldDB" id="A0A1L9X1W7"/>
<protein>
    <recommendedName>
        <fullName evidence="2">diphosphoinositol-polyphosphate diphosphatase</fullName>
        <ecNumber evidence="2">3.6.1.52</ecNumber>
    </recommendedName>
</protein>
<dbReference type="GeneID" id="30973146"/>
<dbReference type="InterPro" id="IPR020422">
    <property type="entry name" value="TYR_PHOSPHATASE_DUAL_dom"/>
</dbReference>